<feature type="compositionally biased region" description="Basic and acidic residues" evidence="1">
    <location>
        <begin position="17"/>
        <end position="34"/>
    </location>
</feature>
<protein>
    <submittedName>
        <fullName evidence="2">Uncharacterized protein</fullName>
    </submittedName>
</protein>
<reference evidence="2 3" key="1">
    <citation type="journal article" date="2018" name="Front. Plant Sci.">
        <title>Red Clover (Trifolium pratense) and Zigzag Clover (T. medium) - A Picture of Genomic Similarities and Differences.</title>
        <authorList>
            <person name="Dluhosova J."/>
            <person name="Istvanek J."/>
            <person name="Nedelnik J."/>
            <person name="Repkova J."/>
        </authorList>
    </citation>
    <scope>NUCLEOTIDE SEQUENCE [LARGE SCALE GENOMIC DNA]</scope>
    <source>
        <strain evidence="3">cv. 10/8</strain>
        <tissue evidence="2">Leaf</tissue>
    </source>
</reference>
<organism evidence="2 3">
    <name type="scientific">Trifolium medium</name>
    <dbReference type="NCBI Taxonomy" id="97028"/>
    <lineage>
        <taxon>Eukaryota</taxon>
        <taxon>Viridiplantae</taxon>
        <taxon>Streptophyta</taxon>
        <taxon>Embryophyta</taxon>
        <taxon>Tracheophyta</taxon>
        <taxon>Spermatophyta</taxon>
        <taxon>Magnoliopsida</taxon>
        <taxon>eudicotyledons</taxon>
        <taxon>Gunneridae</taxon>
        <taxon>Pentapetalae</taxon>
        <taxon>rosids</taxon>
        <taxon>fabids</taxon>
        <taxon>Fabales</taxon>
        <taxon>Fabaceae</taxon>
        <taxon>Papilionoideae</taxon>
        <taxon>50 kb inversion clade</taxon>
        <taxon>NPAAA clade</taxon>
        <taxon>Hologalegina</taxon>
        <taxon>IRL clade</taxon>
        <taxon>Trifolieae</taxon>
        <taxon>Trifolium</taxon>
    </lineage>
</organism>
<evidence type="ECO:0000313" key="2">
    <source>
        <dbReference type="EMBL" id="MCI20742.1"/>
    </source>
</evidence>
<dbReference type="Proteomes" id="UP000265520">
    <property type="component" value="Unassembled WGS sequence"/>
</dbReference>
<keyword evidence="3" id="KW-1185">Reference proteome</keyword>
<evidence type="ECO:0000256" key="1">
    <source>
        <dbReference type="SAM" id="MobiDB-lite"/>
    </source>
</evidence>
<name>A0A392QA40_9FABA</name>
<evidence type="ECO:0000313" key="3">
    <source>
        <dbReference type="Proteomes" id="UP000265520"/>
    </source>
</evidence>
<sequence>IKAEKPFEDAITNDQTLKQESRKIEEKLSEETKNNEPAAKQETAEVFVDAAEKPSLQNQSIVPVEEAVKTEALKEAKKIPEETKINEPAVENL</sequence>
<dbReference type="AlphaFoldDB" id="A0A392QA40"/>
<comment type="caution">
    <text evidence="2">The sequence shown here is derived from an EMBL/GenBank/DDBJ whole genome shotgun (WGS) entry which is preliminary data.</text>
</comment>
<proteinExistence type="predicted"/>
<dbReference type="EMBL" id="LXQA010121433">
    <property type="protein sequence ID" value="MCI20742.1"/>
    <property type="molecule type" value="Genomic_DNA"/>
</dbReference>
<feature type="non-terminal residue" evidence="2">
    <location>
        <position position="1"/>
    </location>
</feature>
<accession>A0A392QA40</accession>
<feature type="non-terminal residue" evidence="2">
    <location>
        <position position="93"/>
    </location>
</feature>
<feature type="region of interest" description="Disordered" evidence="1">
    <location>
        <begin position="1"/>
        <end position="40"/>
    </location>
</feature>